<proteinExistence type="predicted"/>
<keyword evidence="1" id="KW-1133">Transmembrane helix</keyword>
<keyword evidence="1" id="KW-0472">Membrane</keyword>
<feature type="transmembrane region" description="Helical" evidence="1">
    <location>
        <begin position="20"/>
        <end position="45"/>
    </location>
</feature>
<reference evidence="2 3" key="1">
    <citation type="journal article" date="2024" name="Commun. Biol.">
        <title>Comparative genomic analysis of thermophilic fungi reveals convergent evolutionary adaptations and gene losses.</title>
        <authorList>
            <person name="Steindorff A.S."/>
            <person name="Aguilar-Pontes M.V."/>
            <person name="Robinson A.J."/>
            <person name="Andreopoulos B."/>
            <person name="LaButti K."/>
            <person name="Kuo A."/>
            <person name="Mondo S."/>
            <person name="Riley R."/>
            <person name="Otillar R."/>
            <person name="Haridas S."/>
            <person name="Lipzen A."/>
            <person name="Grimwood J."/>
            <person name="Schmutz J."/>
            <person name="Clum A."/>
            <person name="Reid I.D."/>
            <person name="Moisan M.C."/>
            <person name="Butler G."/>
            <person name="Nguyen T.T.M."/>
            <person name="Dewar K."/>
            <person name="Conant G."/>
            <person name="Drula E."/>
            <person name="Henrissat B."/>
            <person name="Hansel C."/>
            <person name="Singer S."/>
            <person name="Hutchinson M.I."/>
            <person name="de Vries R.P."/>
            <person name="Natvig D.O."/>
            <person name="Powell A.J."/>
            <person name="Tsang A."/>
            <person name="Grigoriev I.V."/>
        </authorList>
    </citation>
    <scope>NUCLEOTIDE SEQUENCE [LARGE SCALE GENOMIC DNA]</scope>
    <source>
        <strain evidence="2 3">CBS 494.80</strain>
    </source>
</reference>
<comment type="caution">
    <text evidence="2">The sequence shown here is derived from an EMBL/GenBank/DDBJ whole genome shotgun (WGS) entry which is preliminary data.</text>
</comment>
<sequence length="290" mass="33371">MASALLSSPPPSCRLSFFPFLPLSSGSLRLITPFIFAILIHIFVLRTGLPQFPTHSIDSQFSSLQTISQISTKTLRRSFSFTVPYLIMRASLSLLLGCCRVQLQQSTHGISKTYRLSDIRRKAVLKGGWMTGLSRCGGWAENEIQIGCQAWSFRESLEVDEEEVDEKGVYDGWAGRRKTTNHRRQKRSGKTSWILDMRWDLRLCDSFTRHRTSQRHQDTYNNLFHCALWFYFTHQSANLDFPLLTHKSDLITHFSPSRTSRPSCWAKLAAFEIRSGRNTYQHTIISMLVQ</sequence>
<dbReference type="Proteomes" id="UP001595075">
    <property type="component" value="Unassembled WGS sequence"/>
</dbReference>
<keyword evidence="3" id="KW-1185">Reference proteome</keyword>
<evidence type="ECO:0000313" key="3">
    <source>
        <dbReference type="Proteomes" id="UP001595075"/>
    </source>
</evidence>
<name>A0ABR4C641_9HELO</name>
<protein>
    <submittedName>
        <fullName evidence="2">Uncharacterized protein</fullName>
    </submittedName>
</protein>
<organism evidence="2 3">
    <name type="scientific">Oculimacula yallundae</name>
    <dbReference type="NCBI Taxonomy" id="86028"/>
    <lineage>
        <taxon>Eukaryota</taxon>
        <taxon>Fungi</taxon>
        <taxon>Dikarya</taxon>
        <taxon>Ascomycota</taxon>
        <taxon>Pezizomycotina</taxon>
        <taxon>Leotiomycetes</taxon>
        <taxon>Helotiales</taxon>
        <taxon>Ploettnerulaceae</taxon>
        <taxon>Oculimacula</taxon>
    </lineage>
</organism>
<evidence type="ECO:0000313" key="2">
    <source>
        <dbReference type="EMBL" id="KAL2065407.1"/>
    </source>
</evidence>
<gene>
    <name evidence="2" type="ORF">VTL71DRAFT_3077</name>
</gene>
<evidence type="ECO:0000256" key="1">
    <source>
        <dbReference type="SAM" id="Phobius"/>
    </source>
</evidence>
<keyword evidence="1" id="KW-0812">Transmembrane</keyword>
<dbReference type="EMBL" id="JAZHXI010000012">
    <property type="protein sequence ID" value="KAL2065407.1"/>
    <property type="molecule type" value="Genomic_DNA"/>
</dbReference>
<accession>A0ABR4C641</accession>